<protein>
    <submittedName>
        <fullName evidence="1">Uncharacterized protein</fullName>
    </submittedName>
</protein>
<accession>A0A8H3LZ51</accession>
<gene>
    <name evidence="1" type="ORF">RCL2_002425600</name>
</gene>
<organism evidence="1 2">
    <name type="scientific">Rhizophagus clarus</name>
    <dbReference type="NCBI Taxonomy" id="94130"/>
    <lineage>
        <taxon>Eukaryota</taxon>
        <taxon>Fungi</taxon>
        <taxon>Fungi incertae sedis</taxon>
        <taxon>Mucoromycota</taxon>
        <taxon>Glomeromycotina</taxon>
        <taxon>Glomeromycetes</taxon>
        <taxon>Glomerales</taxon>
        <taxon>Glomeraceae</taxon>
        <taxon>Rhizophagus</taxon>
    </lineage>
</organism>
<evidence type="ECO:0000313" key="1">
    <source>
        <dbReference type="EMBL" id="GES97673.1"/>
    </source>
</evidence>
<name>A0A8H3LZ51_9GLOM</name>
<sequence length="189" mass="22468">MVLKVFSPDEQISNILLKKRVPQRNVKLSLLMNFHKELKLAYEDFRDSPVILNNTPSFFEYASFVFEKERGSTILRRLHIGNIVLIDIENDDNLAIIRALFYHQKNDLQFAFIVVNWFEKLNRTMLDCPLYRLQTINTNNCQRIFSISLVSAINNIHFIHCCKDEEFTEGDHNLRNELYMRNLYFFKAV</sequence>
<proteinExistence type="predicted"/>
<dbReference type="Proteomes" id="UP000615446">
    <property type="component" value="Unassembled WGS sequence"/>
</dbReference>
<dbReference type="OrthoDB" id="2437950at2759"/>
<dbReference type="EMBL" id="BLAL01000259">
    <property type="protein sequence ID" value="GES97673.1"/>
    <property type="molecule type" value="Genomic_DNA"/>
</dbReference>
<reference evidence="1" key="1">
    <citation type="submission" date="2019-10" db="EMBL/GenBank/DDBJ databases">
        <title>Conservation and host-specific expression of non-tandemly repeated heterogenous ribosome RNA gene in arbuscular mycorrhizal fungi.</title>
        <authorList>
            <person name="Maeda T."/>
            <person name="Kobayashi Y."/>
            <person name="Nakagawa T."/>
            <person name="Ezawa T."/>
            <person name="Yamaguchi K."/>
            <person name="Bino T."/>
            <person name="Nishimoto Y."/>
            <person name="Shigenobu S."/>
            <person name="Kawaguchi M."/>
        </authorList>
    </citation>
    <scope>NUCLEOTIDE SEQUENCE</scope>
    <source>
        <strain evidence="1">HR1</strain>
    </source>
</reference>
<comment type="caution">
    <text evidence="1">The sequence shown here is derived from an EMBL/GenBank/DDBJ whole genome shotgun (WGS) entry which is preliminary data.</text>
</comment>
<evidence type="ECO:0000313" key="2">
    <source>
        <dbReference type="Proteomes" id="UP000615446"/>
    </source>
</evidence>
<dbReference type="AlphaFoldDB" id="A0A8H3LZ51"/>